<dbReference type="EMBL" id="MU167258">
    <property type="protein sequence ID" value="KAG0146636.1"/>
    <property type="molecule type" value="Genomic_DNA"/>
</dbReference>
<keyword evidence="6" id="KW-0456">Lyase</keyword>
<dbReference type="InterPro" id="IPR023170">
    <property type="entry name" value="HhH_base_excis_C"/>
</dbReference>
<dbReference type="AlphaFoldDB" id="A0A9P6NGQ7"/>
<accession>A0A9P6NGQ7</accession>
<evidence type="ECO:0000256" key="9">
    <source>
        <dbReference type="ARBA" id="ARBA00044632"/>
    </source>
</evidence>
<dbReference type="GO" id="GO:0006289">
    <property type="term" value="P:nucleotide-excision repair"/>
    <property type="evidence" value="ECO:0007669"/>
    <property type="project" value="InterPro"/>
</dbReference>
<dbReference type="InterPro" id="IPR003265">
    <property type="entry name" value="HhH-GPD_domain"/>
</dbReference>
<name>A0A9P6NGQ7_9BASI</name>
<evidence type="ECO:0000313" key="13">
    <source>
        <dbReference type="Proteomes" id="UP000886653"/>
    </source>
</evidence>
<keyword evidence="3" id="KW-0227">DNA damage</keyword>
<dbReference type="GO" id="GO:0006285">
    <property type="term" value="P:base-excision repair, AP site formation"/>
    <property type="evidence" value="ECO:0007669"/>
    <property type="project" value="TreeGrafter"/>
</dbReference>
<keyword evidence="4" id="KW-0378">Hydrolase</keyword>
<evidence type="ECO:0000256" key="10">
    <source>
        <dbReference type="SAM" id="MobiDB-lite"/>
    </source>
</evidence>
<evidence type="ECO:0000256" key="1">
    <source>
        <dbReference type="ARBA" id="ARBA00010679"/>
    </source>
</evidence>
<feature type="domain" description="HhH-GPD" evidence="11">
    <location>
        <begin position="150"/>
        <end position="336"/>
    </location>
</feature>
<dbReference type="PANTHER" id="PTHR10242">
    <property type="entry name" value="8-OXOGUANINE DNA GLYCOSYLASE"/>
    <property type="match status" value="1"/>
</dbReference>
<evidence type="ECO:0000256" key="6">
    <source>
        <dbReference type="ARBA" id="ARBA00023239"/>
    </source>
</evidence>
<dbReference type="GO" id="GO:0034039">
    <property type="term" value="F:8-oxo-7,8-dihydroguanine DNA N-glycosylase activity"/>
    <property type="evidence" value="ECO:0007669"/>
    <property type="project" value="TreeGrafter"/>
</dbReference>
<dbReference type="Gene3D" id="1.10.340.30">
    <property type="entry name" value="Hypothetical protein, domain 2"/>
    <property type="match status" value="1"/>
</dbReference>
<evidence type="ECO:0000256" key="3">
    <source>
        <dbReference type="ARBA" id="ARBA00022763"/>
    </source>
</evidence>
<evidence type="ECO:0000256" key="8">
    <source>
        <dbReference type="ARBA" id="ARBA00023295"/>
    </source>
</evidence>
<evidence type="ECO:0000256" key="5">
    <source>
        <dbReference type="ARBA" id="ARBA00023204"/>
    </source>
</evidence>
<sequence>MSALATPLRFLAIHPAELSLPAVLKCGQSFRWSLTTFTAHTDQHPQSTPIQEWSMAWHDRTVTLRQDDLGIHYIALYPPQATEAYELDLRTDTTKARLCDYFVLDVSLRDLYQSWSTRDPVFSTKTANGAFNGLRVCRQDTWETMISFICSANNNIPRITSMIYRLCETYGTRLPDPLPGSTFSSKIKLPTHHTPQPVYAFPTPSDLSDSSVPERLRSLGFGYRASYVSSTAKTLASLPPNYLSQLGQLDYSAAHEALVKNFDGVGPKVADCICLFGLGFVGVVPVDVHVFAIAKRDYGIVVKPGKAGYELVKTRLGEIWGPWAGWAQQVLFLADLKYPAPGTEERRSPKKRKSDQMSGDLRAVEPDRAKMEPSITDSSLGLVPSSGAIKVESVETGSNLESFKPRRLTRSQSRI</sequence>
<dbReference type="GO" id="GO:0140078">
    <property type="term" value="F:class I DNA-(apurinic or apyrimidinic site) endonuclease activity"/>
    <property type="evidence" value="ECO:0007669"/>
    <property type="project" value="UniProtKB-EC"/>
</dbReference>
<comment type="caution">
    <text evidence="12">The sequence shown here is derived from an EMBL/GenBank/DDBJ whole genome shotgun (WGS) entry which is preliminary data.</text>
</comment>
<dbReference type="CDD" id="cd00056">
    <property type="entry name" value="ENDO3c"/>
    <property type="match status" value="1"/>
</dbReference>
<keyword evidence="7" id="KW-0511">Multifunctional enzyme</keyword>
<keyword evidence="13" id="KW-1185">Reference proteome</keyword>
<comment type="similarity">
    <text evidence="1">Belongs to the type-1 OGG1 family.</text>
</comment>
<dbReference type="SUPFAM" id="SSF48150">
    <property type="entry name" value="DNA-glycosylase"/>
    <property type="match status" value="1"/>
</dbReference>
<dbReference type="Gene3D" id="3.30.310.40">
    <property type="match status" value="1"/>
</dbReference>
<evidence type="ECO:0000256" key="7">
    <source>
        <dbReference type="ARBA" id="ARBA00023268"/>
    </source>
</evidence>
<evidence type="ECO:0000256" key="4">
    <source>
        <dbReference type="ARBA" id="ARBA00022801"/>
    </source>
</evidence>
<evidence type="ECO:0000259" key="11">
    <source>
        <dbReference type="SMART" id="SM00478"/>
    </source>
</evidence>
<dbReference type="Proteomes" id="UP000886653">
    <property type="component" value="Unassembled WGS sequence"/>
</dbReference>
<dbReference type="Pfam" id="PF07934">
    <property type="entry name" value="OGG_N"/>
    <property type="match status" value="1"/>
</dbReference>
<evidence type="ECO:0000256" key="2">
    <source>
        <dbReference type="ARBA" id="ARBA00012720"/>
    </source>
</evidence>
<organism evidence="12 13">
    <name type="scientific">Cronartium quercuum f. sp. fusiforme G11</name>
    <dbReference type="NCBI Taxonomy" id="708437"/>
    <lineage>
        <taxon>Eukaryota</taxon>
        <taxon>Fungi</taxon>
        <taxon>Dikarya</taxon>
        <taxon>Basidiomycota</taxon>
        <taxon>Pucciniomycotina</taxon>
        <taxon>Pucciniomycetes</taxon>
        <taxon>Pucciniales</taxon>
        <taxon>Coleosporiaceae</taxon>
        <taxon>Cronartium</taxon>
    </lineage>
</organism>
<feature type="compositionally biased region" description="Basic and acidic residues" evidence="10">
    <location>
        <begin position="362"/>
        <end position="371"/>
    </location>
</feature>
<keyword evidence="8" id="KW-0326">Glycosidase</keyword>
<dbReference type="SMART" id="SM00478">
    <property type="entry name" value="ENDO3c"/>
    <property type="match status" value="1"/>
</dbReference>
<gene>
    <name evidence="12" type="ORF">CROQUDRAFT_44105</name>
</gene>
<dbReference type="OrthoDB" id="238681at2759"/>
<feature type="region of interest" description="Disordered" evidence="10">
    <location>
        <begin position="341"/>
        <end position="383"/>
    </location>
</feature>
<dbReference type="EC" id="4.2.99.18" evidence="2"/>
<evidence type="ECO:0000313" key="12">
    <source>
        <dbReference type="EMBL" id="KAG0146636.1"/>
    </source>
</evidence>
<dbReference type="InterPro" id="IPR052054">
    <property type="entry name" value="Oxidative_DNA_repair_enzyme"/>
</dbReference>
<dbReference type="SUPFAM" id="SSF55945">
    <property type="entry name" value="TATA-box binding protein-like"/>
    <property type="match status" value="1"/>
</dbReference>
<feature type="region of interest" description="Disordered" evidence="10">
    <location>
        <begin position="395"/>
        <end position="415"/>
    </location>
</feature>
<dbReference type="Pfam" id="PF00730">
    <property type="entry name" value="HhH-GPD"/>
    <property type="match status" value="1"/>
</dbReference>
<keyword evidence="5" id="KW-0234">DNA repair</keyword>
<comment type="catalytic activity">
    <reaction evidence="9">
        <text>2'-deoxyribonucleotide-(2'-deoxyribose 5'-phosphate)-2'-deoxyribonucleotide-DNA = a 3'-end 2'-deoxyribonucleotide-(2,3-dehydro-2,3-deoxyribose 5'-phosphate)-DNA + a 5'-end 5'-phospho-2'-deoxyribonucleoside-DNA + H(+)</text>
        <dbReference type="Rhea" id="RHEA:66592"/>
        <dbReference type="Rhea" id="RHEA-COMP:13180"/>
        <dbReference type="Rhea" id="RHEA-COMP:16897"/>
        <dbReference type="Rhea" id="RHEA-COMP:17067"/>
        <dbReference type="ChEBI" id="CHEBI:15378"/>
        <dbReference type="ChEBI" id="CHEBI:136412"/>
        <dbReference type="ChEBI" id="CHEBI:157695"/>
        <dbReference type="ChEBI" id="CHEBI:167181"/>
        <dbReference type="EC" id="4.2.99.18"/>
    </reaction>
</comment>
<dbReference type="GO" id="GO:0003684">
    <property type="term" value="F:damaged DNA binding"/>
    <property type="evidence" value="ECO:0007669"/>
    <property type="project" value="InterPro"/>
</dbReference>
<dbReference type="InterPro" id="IPR012904">
    <property type="entry name" value="OGG_N"/>
</dbReference>
<dbReference type="GO" id="GO:0005634">
    <property type="term" value="C:nucleus"/>
    <property type="evidence" value="ECO:0007669"/>
    <property type="project" value="TreeGrafter"/>
</dbReference>
<dbReference type="Gene3D" id="1.10.1670.10">
    <property type="entry name" value="Helix-hairpin-Helix base-excision DNA repair enzymes (C-terminal)"/>
    <property type="match status" value="1"/>
</dbReference>
<dbReference type="PANTHER" id="PTHR10242:SF2">
    <property type="entry name" value="N-GLYCOSYLASE_DNA LYASE"/>
    <property type="match status" value="1"/>
</dbReference>
<reference evidence="12" key="1">
    <citation type="submission" date="2013-11" db="EMBL/GenBank/DDBJ databases">
        <title>Genome sequence of the fusiform rust pathogen reveals effectors for host alternation and coevolution with pine.</title>
        <authorList>
            <consortium name="DOE Joint Genome Institute"/>
            <person name="Smith K."/>
            <person name="Pendleton A."/>
            <person name="Kubisiak T."/>
            <person name="Anderson C."/>
            <person name="Salamov A."/>
            <person name="Aerts A."/>
            <person name="Riley R."/>
            <person name="Clum A."/>
            <person name="Lindquist E."/>
            <person name="Ence D."/>
            <person name="Campbell M."/>
            <person name="Kronenberg Z."/>
            <person name="Feau N."/>
            <person name="Dhillon B."/>
            <person name="Hamelin R."/>
            <person name="Burleigh J."/>
            <person name="Smith J."/>
            <person name="Yandell M."/>
            <person name="Nelson C."/>
            <person name="Grigoriev I."/>
            <person name="Davis J."/>
        </authorList>
    </citation>
    <scope>NUCLEOTIDE SEQUENCE</scope>
    <source>
        <strain evidence="12">G11</strain>
    </source>
</reference>
<dbReference type="InterPro" id="IPR011257">
    <property type="entry name" value="DNA_glycosylase"/>
</dbReference>
<protein>
    <recommendedName>
        <fullName evidence="2">DNA-(apurinic or apyrimidinic site) lyase</fullName>
        <ecNumber evidence="2">4.2.99.18</ecNumber>
    </recommendedName>
</protein>
<proteinExistence type="inferred from homology"/>